<organism evidence="1 2">
    <name type="scientific">Methylomarinum roseum</name>
    <dbReference type="NCBI Taxonomy" id="3067653"/>
    <lineage>
        <taxon>Bacteria</taxon>
        <taxon>Pseudomonadati</taxon>
        <taxon>Pseudomonadota</taxon>
        <taxon>Gammaproteobacteria</taxon>
        <taxon>Methylococcales</taxon>
        <taxon>Methylococcaceae</taxon>
        <taxon>Methylomarinum</taxon>
    </lineage>
</organism>
<reference evidence="1 2" key="1">
    <citation type="journal article" date="2024" name="Microbiology">
        <title>Methylomarinum rosea sp. nov., a novel halophilic methanotrophic bacterium from the hypersaline Lake Elton.</title>
        <authorList>
            <person name="Suleimanov R.Z."/>
            <person name="Oshkin I.Y."/>
            <person name="Danilova O.V."/>
            <person name="Suzina N.E."/>
            <person name="Dedysh S.N."/>
        </authorList>
    </citation>
    <scope>NUCLEOTIDE SEQUENCE [LARGE SCALE GENOMIC DNA]</scope>
    <source>
        <strain evidence="1 2">Ch1-1</strain>
        <plasmid evidence="2">unnamed2</plasmid>
    </source>
</reference>
<gene>
    <name evidence="1" type="ORF">Q9L42_020240</name>
</gene>
<dbReference type="KEGG" id="mech:Q9L42_020240"/>
<geneLocation type="plasmid" evidence="1 2">
    <name>unnamed2</name>
</geneLocation>
<evidence type="ECO:0000313" key="1">
    <source>
        <dbReference type="EMBL" id="XBS22645.1"/>
    </source>
</evidence>
<accession>A0AAU7NZX5</accession>
<proteinExistence type="predicted"/>
<dbReference type="AlphaFoldDB" id="A0AAU7NZX5"/>
<keyword evidence="2" id="KW-1185">Reference proteome</keyword>
<keyword evidence="1" id="KW-0614">Plasmid</keyword>
<name>A0AAU7NZX5_9GAMM</name>
<dbReference type="EMBL" id="CP157744">
    <property type="protein sequence ID" value="XBS22645.1"/>
    <property type="molecule type" value="Genomic_DNA"/>
</dbReference>
<protein>
    <submittedName>
        <fullName evidence="1">Uncharacterized protein</fullName>
    </submittedName>
</protein>
<dbReference type="RefSeq" id="WP_305910487.1">
    <property type="nucleotide sequence ID" value="NZ_CP157744.1"/>
</dbReference>
<dbReference type="Proteomes" id="UP001225378">
    <property type="component" value="Plasmid unnamed2"/>
</dbReference>
<evidence type="ECO:0000313" key="2">
    <source>
        <dbReference type="Proteomes" id="UP001225378"/>
    </source>
</evidence>
<sequence length="298" mass="33607">MMKPNIDNRTSNSEYIRDLLENTGLNFDKIAKKLGKTTLSIQQWPEQTNLSKSKDYYPLQYCVESLASRGQSSFGLIPDASQKNQSESYLTTLLLRSSLSLEEAGKLIGRTKEQLINNFTKAKHFDYTLQFMLECLVAHRIYSGGIVSLTKSESKLGASCFQLEEKCLSVSFERPGTKKHEIYELPGDFRSEPFQVLVNLANYAVCLFNAQEQLATFLDAAKISRQSACGILGFVPTDNELNWNLRHLPREINAEPDELIGYFTRADLKKFKNNGTLSTNLALLSEKMAKCWTSAIAE</sequence>